<name>A0A2N0PWC8_9GLOM</name>
<dbReference type="Proteomes" id="UP000232722">
    <property type="component" value="Unassembled WGS sequence"/>
</dbReference>
<evidence type="ECO:0000313" key="1">
    <source>
        <dbReference type="EMBL" id="PKC11138.1"/>
    </source>
</evidence>
<reference evidence="1 2" key="2">
    <citation type="submission" date="2017-09" db="EMBL/GenBank/DDBJ databases">
        <title>Extensive intraspecific genome diversity in a model arbuscular mycorrhizal fungus.</title>
        <authorList>
            <person name="Chen E.C."/>
            <person name="Morin E."/>
            <person name="Beaudet D."/>
            <person name="Noel J."/>
            <person name="Ndikumana S."/>
            <person name="Charron P."/>
            <person name="St-Onge C."/>
            <person name="Giorgi J."/>
            <person name="Grigoriev I.V."/>
            <person name="Roux C."/>
            <person name="Martin F.M."/>
            <person name="Corradi N."/>
        </authorList>
    </citation>
    <scope>NUCLEOTIDE SEQUENCE [LARGE SCALE GENOMIC DNA]</scope>
    <source>
        <strain evidence="1 2">A5</strain>
    </source>
</reference>
<protein>
    <submittedName>
        <fullName evidence="1">Uncharacterized protein</fullName>
    </submittedName>
</protein>
<accession>A0A2N0PWC8</accession>
<comment type="caution">
    <text evidence="1">The sequence shown here is derived from an EMBL/GenBank/DDBJ whole genome shotgun (WGS) entry which is preliminary data.</text>
</comment>
<dbReference type="AlphaFoldDB" id="A0A2N0PWC8"/>
<proteinExistence type="predicted"/>
<evidence type="ECO:0000313" key="2">
    <source>
        <dbReference type="Proteomes" id="UP000232722"/>
    </source>
</evidence>
<organism evidence="1 2">
    <name type="scientific">Rhizophagus irregularis</name>
    <dbReference type="NCBI Taxonomy" id="588596"/>
    <lineage>
        <taxon>Eukaryota</taxon>
        <taxon>Fungi</taxon>
        <taxon>Fungi incertae sedis</taxon>
        <taxon>Mucoromycota</taxon>
        <taxon>Glomeromycotina</taxon>
        <taxon>Glomeromycetes</taxon>
        <taxon>Glomerales</taxon>
        <taxon>Glomeraceae</taxon>
        <taxon>Rhizophagus</taxon>
    </lineage>
</organism>
<dbReference type="EMBL" id="LLXJ01000331">
    <property type="protein sequence ID" value="PKC11138.1"/>
    <property type="molecule type" value="Genomic_DNA"/>
</dbReference>
<sequence>MSDNFNYDTFVRNPPNPVDIYNFSEHESSNFSPIPNSFNISSFNVNGLRKNGQVKIEQISNFFNIKHISFGGIDNTKQVHSSGGISLFIDNALASHVQDFISHSSQILSALSTVMIRLLALIMFGLVPCLKDLLLPLIFLMRKISALLITIPSSRTLIIHFWLHPSRLLVLNSFNTKPVTSSNLIQSPLNSGNPFDSLCDIPPSIFSSWHINQQCKYLHSHIVKAANASLPSVMVGNHYTPTVPKDLEALTQDYCFLSRLLHLIRLLRKYPSTYYNRYERTWSTHFIQLQRILAFYKKVIPTPPALPTFFFIHIALHGLLLLKEKDFQDSSIRAKLDNRDNNFETDISSFINSALSRTR</sequence>
<reference evidence="1 2" key="1">
    <citation type="submission" date="2016-04" db="EMBL/GenBank/DDBJ databases">
        <title>Genome analyses suggest a sexual origin of heterokaryosis in a supposedly ancient asexual fungus.</title>
        <authorList>
            <person name="Ropars J."/>
            <person name="Sedzielewska K."/>
            <person name="Noel J."/>
            <person name="Charron P."/>
            <person name="Farinelli L."/>
            <person name="Marton T."/>
            <person name="Kruger M."/>
            <person name="Pelin A."/>
            <person name="Brachmann A."/>
            <person name="Corradi N."/>
        </authorList>
    </citation>
    <scope>NUCLEOTIDE SEQUENCE [LARGE SCALE GENOMIC DNA]</scope>
    <source>
        <strain evidence="1 2">A5</strain>
    </source>
</reference>
<gene>
    <name evidence="1" type="ORF">RhiirA5_413452</name>
</gene>